<gene>
    <name evidence="2" type="ORF">UFOPK1808_00859</name>
</gene>
<reference evidence="2" key="1">
    <citation type="submission" date="2020-05" db="EMBL/GenBank/DDBJ databases">
        <authorList>
            <person name="Chiriac C."/>
            <person name="Salcher M."/>
            <person name="Ghai R."/>
            <person name="Kavagutti S V."/>
        </authorList>
    </citation>
    <scope>NUCLEOTIDE SEQUENCE</scope>
</reference>
<dbReference type="PROSITE" id="PS51819">
    <property type="entry name" value="VOC"/>
    <property type="match status" value="1"/>
</dbReference>
<organism evidence="2">
    <name type="scientific">freshwater metagenome</name>
    <dbReference type="NCBI Taxonomy" id="449393"/>
    <lineage>
        <taxon>unclassified sequences</taxon>
        <taxon>metagenomes</taxon>
        <taxon>ecological metagenomes</taxon>
    </lineage>
</organism>
<dbReference type="Gene3D" id="3.10.180.10">
    <property type="entry name" value="2,3-Dihydroxybiphenyl 1,2-Dioxygenase, domain 1"/>
    <property type="match status" value="1"/>
</dbReference>
<evidence type="ECO:0000259" key="1">
    <source>
        <dbReference type="PROSITE" id="PS51819"/>
    </source>
</evidence>
<dbReference type="InterPro" id="IPR029068">
    <property type="entry name" value="Glyas_Bleomycin-R_OHBP_Dase"/>
</dbReference>
<dbReference type="AlphaFoldDB" id="A0A6J6GM82"/>
<protein>
    <submittedName>
        <fullName evidence="2">Unannotated protein</fullName>
    </submittedName>
</protein>
<feature type="domain" description="VOC" evidence="1">
    <location>
        <begin position="86"/>
        <end position="202"/>
    </location>
</feature>
<name>A0A6J6GM82_9ZZZZ</name>
<evidence type="ECO:0000313" key="2">
    <source>
        <dbReference type="EMBL" id="CAB4602401.1"/>
    </source>
</evidence>
<accession>A0A6J6GM82</accession>
<proteinExistence type="predicted"/>
<dbReference type="InterPro" id="IPR037523">
    <property type="entry name" value="VOC_core"/>
</dbReference>
<dbReference type="SUPFAM" id="SSF54593">
    <property type="entry name" value="Glyoxalase/Bleomycin resistance protein/Dihydroxybiphenyl dioxygenase"/>
    <property type="match status" value="1"/>
</dbReference>
<dbReference type="EMBL" id="CAEZUL010000088">
    <property type="protein sequence ID" value="CAB4602401.1"/>
    <property type="molecule type" value="Genomic_DNA"/>
</dbReference>
<sequence length="210" mass="22311">MSRLVALHVGGSREPWQQLGLTFTHDSCLLANVDLTVSGLPLGLHSWTLETGTDAHVDVDGIPTTLVTSAPEHPAHSLIGSQKVVGLDHVVINTDNLDRTCAAIDSVLGVEVRREREVGNGVVQRFHKLDNTIIEVVTGPHIQTPGASLWGMVVSVDDLFEHAESLGDSVVSPPKRATQPGRFISTVRGSVGLGVPFALMTPHVSGMATQ</sequence>